<name>A0A3Q7EXM4_SOLLC</name>
<dbReference type="InterPro" id="IPR031307">
    <property type="entry name" value="Ninja_fam"/>
</dbReference>
<dbReference type="GO" id="GO:0005634">
    <property type="term" value="C:nucleus"/>
    <property type="evidence" value="ECO:0000318"/>
    <property type="project" value="GO_Central"/>
</dbReference>
<reference evidence="7" key="1">
    <citation type="journal article" date="2012" name="Nature">
        <title>The tomato genome sequence provides insights into fleshy fruit evolution.</title>
        <authorList>
            <consortium name="Tomato Genome Consortium"/>
        </authorList>
    </citation>
    <scope>NUCLEOTIDE SEQUENCE [LARGE SCALE GENOMIC DNA]</scope>
    <source>
        <strain evidence="7">cv. Heinz 1706</strain>
    </source>
</reference>
<keyword evidence="3 4" id="KW-0539">Nucleus</keyword>
<feature type="compositionally biased region" description="Polar residues" evidence="5">
    <location>
        <begin position="184"/>
        <end position="201"/>
    </location>
</feature>
<protein>
    <recommendedName>
        <fullName evidence="4">Ninja-family protein</fullName>
    </recommendedName>
    <alternativeName>
        <fullName evidence="4">ABI-binding protein</fullName>
    </alternativeName>
</protein>
<feature type="domain" description="Tify" evidence="6">
    <location>
        <begin position="271"/>
        <end position="305"/>
    </location>
</feature>
<evidence type="ECO:0000256" key="1">
    <source>
        <dbReference type="ARBA" id="ARBA00004123"/>
    </source>
</evidence>
<dbReference type="InParanoid" id="A0A3Q7EXM4"/>
<evidence type="ECO:0000259" key="6">
    <source>
        <dbReference type="Pfam" id="PF16135"/>
    </source>
</evidence>
<feature type="compositionally biased region" description="Low complexity" evidence="5">
    <location>
        <begin position="159"/>
        <end position="168"/>
    </location>
</feature>
<proteinExistence type="inferred from homology"/>
<reference evidence="7" key="2">
    <citation type="submission" date="2019-01" db="UniProtKB">
        <authorList>
            <consortium name="EnsemblPlants"/>
        </authorList>
    </citation>
    <scope>IDENTIFICATION</scope>
    <source>
        <strain evidence="7">cv. Heinz 1706</strain>
    </source>
</reference>
<feature type="region of interest" description="Disordered" evidence="5">
    <location>
        <begin position="157"/>
        <end position="203"/>
    </location>
</feature>
<dbReference type="Proteomes" id="UP000004994">
    <property type="component" value="Chromosome 2"/>
</dbReference>
<evidence type="ECO:0000256" key="4">
    <source>
        <dbReference type="RuleBase" id="RU369029"/>
    </source>
</evidence>
<dbReference type="InterPro" id="IPR032308">
    <property type="entry name" value="TDBD"/>
</dbReference>
<dbReference type="GO" id="GO:0007165">
    <property type="term" value="P:signal transduction"/>
    <property type="evidence" value="ECO:0007669"/>
    <property type="project" value="InterPro"/>
</dbReference>
<evidence type="ECO:0000256" key="5">
    <source>
        <dbReference type="SAM" id="MobiDB-lite"/>
    </source>
</evidence>
<dbReference type="EnsemblPlants" id="Solyc02g032720.2.1">
    <property type="protein sequence ID" value="Solyc02g032720.2.1"/>
    <property type="gene ID" value="Solyc02g032720.2"/>
</dbReference>
<dbReference type="PANTHER" id="PTHR31413">
    <property type="entry name" value="AFP HOMOLOG 2"/>
    <property type="match status" value="1"/>
</dbReference>
<accession>A0A3Q7EXM4</accession>
<comment type="function">
    <text evidence="4">Acts as a negative regulator of abscisic acid (ABA) response.</text>
</comment>
<keyword evidence="8" id="KW-1185">Reference proteome</keyword>
<sequence>METQMEYWRQRNLLPPMETEMEWRQHNYPFSVTKTYSLPMESGVVCRRQQNYPFSVTRMSSLPRDTEIEWRQRLEAEMAWRRRMDTEIEWRKRTASLPPMETGEEWMHKYDPFLTMRTPSLPPMETGIDWKERRDLQIQTHGDVQQNRWDKLKNVINEGNGTSSLPSPGGSGSVGSVGSAGTSFETQQHLPNQGASGSSNAIPPINGILEQMQHLIVEPIEATNEQSPHLSGKEALKNFLLKMPGVSTQGDGPNGKKIEGFFYAYKRGGEVKIVCICHGHFLTPAQFVKHAGGGDVENPLRLINVDPN</sequence>
<dbReference type="AlphaFoldDB" id="A0A3Q7EXM4"/>
<evidence type="ECO:0000256" key="2">
    <source>
        <dbReference type="ARBA" id="ARBA00006081"/>
    </source>
</evidence>
<comment type="subcellular location">
    <subcellularLocation>
        <location evidence="1 4">Nucleus</location>
    </subcellularLocation>
</comment>
<dbReference type="PANTHER" id="PTHR31413:SF47">
    <property type="entry name" value="NINJA-FAMILY PROTEIN"/>
    <property type="match status" value="1"/>
</dbReference>
<dbReference type="Gramene" id="Solyc02g032720.2.1">
    <property type="protein sequence ID" value="Solyc02g032720.2.1"/>
    <property type="gene ID" value="Solyc02g032720.2"/>
</dbReference>
<evidence type="ECO:0000313" key="7">
    <source>
        <dbReference type="EnsemblPlants" id="Solyc02g032720.2.1"/>
    </source>
</evidence>
<dbReference type="STRING" id="4081.A0A3Q7EXM4"/>
<evidence type="ECO:0000313" key="8">
    <source>
        <dbReference type="Proteomes" id="UP000004994"/>
    </source>
</evidence>
<organism evidence="7">
    <name type="scientific">Solanum lycopersicum</name>
    <name type="common">Tomato</name>
    <name type="synonym">Lycopersicon esculentum</name>
    <dbReference type="NCBI Taxonomy" id="4081"/>
    <lineage>
        <taxon>Eukaryota</taxon>
        <taxon>Viridiplantae</taxon>
        <taxon>Streptophyta</taxon>
        <taxon>Embryophyta</taxon>
        <taxon>Tracheophyta</taxon>
        <taxon>Spermatophyta</taxon>
        <taxon>Magnoliopsida</taxon>
        <taxon>eudicotyledons</taxon>
        <taxon>Gunneridae</taxon>
        <taxon>Pentapetalae</taxon>
        <taxon>asterids</taxon>
        <taxon>lamiids</taxon>
        <taxon>Solanales</taxon>
        <taxon>Solanaceae</taxon>
        <taxon>Solanoideae</taxon>
        <taxon>Solaneae</taxon>
        <taxon>Solanum</taxon>
        <taxon>Solanum subgen. Lycopersicon</taxon>
    </lineage>
</organism>
<dbReference type="GO" id="GO:0045892">
    <property type="term" value="P:negative regulation of DNA-templated transcription"/>
    <property type="evidence" value="ECO:0000318"/>
    <property type="project" value="GO_Central"/>
</dbReference>
<dbReference type="Pfam" id="PF16135">
    <property type="entry name" value="TDBD"/>
    <property type="match status" value="1"/>
</dbReference>
<comment type="similarity">
    <text evidence="2 4">Belongs to the Ninja family.</text>
</comment>
<evidence type="ECO:0000256" key="3">
    <source>
        <dbReference type="ARBA" id="ARBA00023242"/>
    </source>
</evidence>